<sequence>MKARFLEKQKPVLSLEDLSSKLQTADYVVLGEAHDNPIHHDLQLAVLQSLHDKGWLKQITMEMMIPSQQAAADEMAAKGITNPDKIYELLEWNDGWDWAFYGPIVIWAVSEGIPLRAGNLSRDELKIIRAQPVRIGEVMLGKGGLNIHRERLRSAHCGNISKAMEERMLRVQVARDARMANSMMAIPTGSALLAGNWHARKDIGVPKYLESLKPEAVVIAVGFLEQPAMADLGSAEFFDIAWDTPGIQRQGYSDLCKPKSVK</sequence>
<dbReference type="Gene3D" id="1.10.8.760">
    <property type="entry name" value="Haem-binding uptake, Tiki superfamily, ChaN, domain 2"/>
    <property type="match status" value="1"/>
</dbReference>
<proteinExistence type="predicted"/>
<dbReference type="Gene3D" id="3.40.50.11550">
    <property type="match status" value="1"/>
</dbReference>
<dbReference type="InterPro" id="IPR007314">
    <property type="entry name" value="Cofac_haem-bd_dom"/>
</dbReference>
<dbReference type="Proteomes" id="UP001203338">
    <property type="component" value="Unassembled WGS sequence"/>
</dbReference>
<evidence type="ECO:0000259" key="1">
    <source>
        <dbReference type="Pfam" id="PF04187"/>
    </source>
</evidence>
<feature type="domain" description="Haem-binding uptake Tiki superfamily ChaN" evidence="1">
    <location>
        <begin position="20"/>
        <end position="209"/>
    </location>
</feature>
<protein>
    <submittedName>
        <fullName evidence="2">ChaN family lipoprotein</fullName>
    </submittedName>
</protein>
<dbReference type="RefSeq" id="WP_249701405.1">
    <property type="nucleotide sequence ID" value="NZ_JAMFLX010000032.1"/>
</dbReference>
<organism evidence="2 3">
    <name type="scientific">Parendozoicomonas callyspongiae</name>
    <dbReference type="NCBI Taxonomy" id="2942213"/>
    <lineage>
        <taxon>Bacteria</taxon>
        <taxon>Pseudomonadati</taxon>
        <taxon>Pseudomonadota</taxon>
        <taxon>Gammaproteobacteria</taxon>
        <taxon>Oceanospirillales</taxon>
        <taxon>Endozoicomonadaceae</taxon>
        <taxon>Parendozoicomonas</taxon>
    </lineage>
</organism>
<dbReference type="EMBL" id="JAMFLX010000032">
    <property type="protein sequence ID" value="MCL6271761.1"/>
    <property type="molecule type" value="Genomic_DNA"/>
</dbReference>
<name>A0ABT0PKG1_9GAMM</name>
<dbReference type="Pfam" id="PF04187">
    <property type="entry name" value="Cofac_haem_bdg"/>
    <property type="match status" value="1"/>
</dbReference>
<keyword evidence="3" id="KW-1185">Reference proteome</keyword>
<dbReference type="CDD" id="cd14727">
    <property type="entry name" value="ChanN-like"/>
    <property type="match status" value="1"/>
</dbReference>
<gene>
    <name evidence="2" type="ORF">M3P05_17720</name>
</gene>
<evidence type="ECO:0000313" key="2">
    <source>
        <dbReference type="EMBL" id="MCL6271761.1"/>
    </source>
</evidence>
<accession>A0ABT0PKG1</accession>
<comment type="caution">
    <text evidence="2">The sequence shown here is derived from an EMBL/GenBank/DDBJ whole genome shotgun (WGS) entry which is preliminary data.</text>
</comment>
<reference evidence="2 3" key="1">
    <citation type="submission" date="2022-05" db="EMBL/GenBank/DDBJ databases">
        <authorList>
            <person name="Park J.-S."/>
        </authorList>
    </citation>
    <scope>NUCLEOTIDE SEQUENCE [LARGE SCALE GENOMIC DNA]</scope>
    <source>
        <strain evidence="2 3">2012CJ34-2</strain>
    </source>
</reference>
<evidence type="ECO:0000313" key="3">
    <source>
        <dbReference type="Proteomes" id="UP001203338"/>
    </source>
</evidence>
<keyword evidence="2" id="KW-0449">Lipoprotein</keyword>
<dbReference type="SUPFAM" id="SSF159501">
    <property type="entry name" value="EreA/ChaN-like"/>
    <property type="match status" value="1"/>
</dbReference>